<sequence>MRPLDPQTDQPIEVTIHRYGAGGYEPMRPLPGYPDDVEGYPDDELGVAEGEPARPRFEGNRRARRRAAALKRKGVRVVVGPPVFYPVSPDTLRVARGQAEVRKA</sequence>
<keyword evidence="2" id="KW-1185">Reference proteome</keyword>
<dbReference type="EMBL" id="BJZV01000002">
    <property type="protein sequence ID" value="GEP08905.1"/>
    <property type="molecule type" value="Genomic_DNA"/>
</dbReference>
<name>A0A512JG20_9HYPH</name>
<evidence type="ECO:0000313" key="1">
    <source>
        <dbReference type="EMBL" id="GEP08905.1"/>
    </source>
</evidence>
<reference evidence="1 2" key="1">
    <citation type="submission" date="2019-07" db="EMBL/GenBank/DDBJ databases">
        <title>Whole genome shotgun sequence of Methylobacterium gnaphalii NBRC 107716.</title>
        <authorList>
            <person name="Hosoyama A."/>
            <person name="Uohara A."/>
            <person name="Ohji S."/>
            <person name="Ichikawa N."/>
        </authorList>
    </citation>
    <scope>NUCLEOTIDE SEQUENCE [LARGE SCALE GENOMIC DNA]</scope>
    <source>
        <strain evidence="1 2">NBRC 107716</strain>
    </source>
</reference>
<comment type="caution">
    <text evidence="1">The sequence shown here is derived from an EMBL/GenBank/DDBJ whole genome shotgun (WGS) entry which is preliminary data.</text>
</comment>
<gene>
    <name evidence="1" type="ORF">MGN01_07500</name>
</gene>
<proteinExistence type="predicted"/>
<protein>
    <submittedName>
        <fullName evidence="1">Uncharacterized protein</fullName>
    </submittedName>
</protein>
<accession>A0A512JG20</accession>
<organism evidence="1 2">
    <name type="scientific">Methylobacterium gnaphalii</name>
    <dbReference type="NCBI Taxonomy" id="1010610"/>
    <lineage>
        <taxon>Bacteria</taxon>
        <taxon>Pseudomonadati</taxon>
        <taxon>Pseudomonadota</taxon>
        <taxon>Alphaproteobacteria</taxon>
        <taxon>Hyphomicrobiales</taxon>
        <taxon>Methylobacteriaceae</taxon>
        <taxon>Methylobacterium</taxon>
    </lineage>
</organism>
<dbReference type="AlphaFoldDB" id="A0A512JG20"/>
<evidence type="ECO:0000313" key="2">
    <source>
        <dbReference type="Proteomes" id="UP000321750"/>
    </source>
</evidence>
<dbReference type="Proteomes" id="UP000321750">
    <property type="component" value="Unassembled WGS sequence"/>
</dbReference>